<reference evidence="2 3" key="1">
    <citation type="submission" date="2022-05" db="EMBL/GenBank/DDBJ databases">
        <title>A multi-omics perspective on studying reproductive biology in Daphnia sinensis.</title>
        <authorList>
            <person name="Jia J."/>
        </authorList>
    </citation>
    <scope>NUCLEOTIDE SEQUENCE [LARGE SCALE GENOMIC DNA]</scope>
    <source>
        <strain evidence="2 3">WSL</strain>
    </source>
</reference>
<protein>
    <recommendedName>
        <fullName evidence="4">Reverse transcriptase domain-containing protein</fullName>
    </recommendedName>
</protein>
<sequence length="666" mass="74253">MLVRLHTTGAIMTTVCDCSNERKDGFIAFDDEDCLLGSEDPAPPKNKLNDFRDTFVACGRSLDLSLPTSSVGITLLKVNGRNLQTLIWEDAYKEKKPCDLKLAGESVNDGLLYKTHDPKMRRLQDRISQTDYLVNVTKELELCGKSALFSINGMEKILIVINIPTPELYTSYASGFTNATGPPETPLLVEVHTNGSYDSVDSQNTTERKVPTSLAAEIKQAAHHQYTRDLALDQVNRLANEIRRLQCENRKATRNSILLSAKNDGWYAATQLQLPSCSRLTVYGAQVEVARCAPFNVSFGAERTKCGNQPRFMNFTIAHNGWQLVPYHPCYWPEPNYVNFNGKTHIYADADNSLQNFLQMNPAMQNGPLSHASVMADILASIHEHYAEDNSRQLLTSNVLIHHGDAPNIDFVAKIGGWVKNFGAVSGFGALSVLAVRFCGIGSLLLKAFSLLFKILQMTCFKKPPLAITAAYLPMSIDVQPTAVTGPFQPTASASTAFFPKGQKQKHGASSTNIIRNYKMYLKEPFELPSPPVTLSELKNCVYSINKKAAPGTDGIGLDVIQAAYSILSNILLKLYNKCFELKHYPKVWKTAKVTVLTKPNKPSSKDFKSFRPISLLNILGKIFEKIIYDRLTWIVKKQEWFGNNQHGFCEGKQQKKILKIRCLQL</sequence>
<dbReference type="AlphaFoldDB" id="A0AAD5KMS3"/>
<organism evidence="2 3">
    <name type="scientific">Daphnia sinensis</name>
    <dbReference type="NCBI Taxonomy" id="1820382"/>
    <lineage>
        <taxon>Eukaryota</taxon>
        <taxon>Metazoa</taxon>
        <taxon>Ecdysozoa</taxon>
        <taxon>Arthropoda</taxon>
        <taxon>Crustacea</taxon>
        <taxon>Branchiopoda</taxon>
        <taxon>Diplostraca</taxon>
        <taxon>Cladocera</taxon>
        <taxon>Anomopoda</taxon>
        <taxon>Daphniidae</taxon>
        <taxon>Daphnia</taxon>
        <taxon>Daphnia similis group</taxon>
    </lineage>
</organism>
<evidence type="ECO:0000256" key="1">
    <source>
        <dbReference type="SAM" id="Coils"/>
    </source>
</evidence>
<accession>A0AAD5KMS3</accession>
<evidence type="ECO:0000313" key="2">
    <source>
        <dbReference type="EMBL" id="KAI9556062.1"/>
    </source>
</evidence>
<comment type="caution">
    <text evidence="2">The sequence shown here is derived from an EMBL/GenBank/DDBJ whole genome shotgun (WGS) entry which is preliminary data.</text>
</comment>
<dbReference type="EMBL" id="WJBH02000007">
    <property type="protein sequence ID" value="KAI9556062.1"/>
    <property type="molecule type" value="Genomic_DNA"/>
</dbReference>
<dbReference type="Proteomes" id="UP000820818">
    <property type="component" value="Linkage Group LG7"/>
</dbReference>
<gene>
    <name evidence="2" type="ORF">GHT06_018629</name>
</gene>
<evidence type="ECO:0000313" key="3">
    <source>
        <dbReference type="Proteomes" id="UP000820818"/>
    </source>
</evidence>
<name>A0AAD5KMS3_9CRUS</name>
<dbReference type="PANTHER" id="PTHR19446">
    <property type="entry name" value="REVERSE TRANSCRIPTASES"/>
    <property type="match status" value="1"/>
</dbReference>
<keyword evidence="1" id="KW-0175">Coiled coil</keyword>
<keyword evidence="3" id="KW-1185">Reference proteome</keyword>
<evidence type="ECO:0008006" key="4">
    <source>
        <dbReference type="Google" id="ProtNLM"/>
    </source>
</evidence>
<proteinExistence type="predicted"/>
<feature type="coiled-coil region" evidence="1">
    <location>
        <begin position="228"/>
        <end position="255"/>
    </location>
</feature>